<dbReference type="AlphaFoldDB" id="B9T5T7"/>
<evidence type="ECO:0000256" key="1">
    <source>
        <dbReference type="SAM" id="SignalP"/>
    </source>
</evidence>
<dbReference type="eggNOG" id="ENOG502RYHF">
    <property type="taxonomic scope" value="Eukaryota"/>
</dbReference>
<feature type="signal peptide" evidence="1">
    <location>
        <begin position="1"/>
        <end position="26"/>
    </location>
</feature>
<dbReference type="EMBL" id="EQ974554">
    <property type="protein sequence ID" value="EEF28775.1"/>
    <property type="molecule type" value="Genomic_DNA"/>
</dbReference>
<evidence type="ECO:0000313" key="2">
    <source>
        <dbReference type="EMBL" id="EEF28775.1"/>
    </source>
</evidence>
<organism evidence="2 3">
    <name type="scientific">Ricinus communis</name>
    <name type="common">Castor bean</name>
    <dbReference type="NCBI Taxonomy" id="3988"/>
    <lineage>
        <taxon>Eukaryota</taxon>
        <taxon>Viridiplantae</taxon>
        <taxon>Streptophyta</taxon>
        <taxon>Embryophyta</taxon>
        <taxon>Tracheophyta</taxon>
        <taxon>Spermatophyta</taxon>
        <taxon>Magnoliopsida</taxon>
        <taxon>eudicotyledons</taxon>
        <taxon>Gunneridae</taxon>
        <taxon>Pentapetalae</taxon>
        <taxon>rosids</taxon>
        <taxon>fabids</taxon>
        <taxon>Malpighiales</taxon>
        <taxon>Euphorbiaceae</taxon>
        <taxon>Acalyphoideae</taxon>
        <taxon>Acalypheae</taxon>
        <taxon>Ricinus</taxon>
    </lineage>
</organism>
<dbReference type="PANTHER" id="PTHR33355">
    <property type="entry name" value="WALL-ASSOCIATED RECEPTOR KINASE CARBOXY-TERMINAL PROTEIN-RELATED"/>
    <property type="match status" value="1"/>
</dbReference>
<dbReference type="PANTHER" id="PTHR33355:SF11">
    <property type="entry name" value="WALL-ASSOCIATED RECEPTOR KINASE GALACTURONAN-BINDING DOMAIN-CONTAINING PROTEIN"/>
    <property type="match status" value="1"/>
</dbReference>
<dbReference type="InParanoid" id="B9T5T7"/>
<evidence type="ECO:0000313" key="3">
    <source>
        <dbReference type="Proteomes" id="UP000008311"/>
    </source>
</evidence>
<evidence type="ECO:0008006" key="4">
    <source>
        <dbReference type="Google" id="ProtNLM"/>
    </source>
</evidence>
<dbReference type="OrthoDB" id="1870516at2759"/>
<dbReference type="KEGG" id="rcu:8276105"/>
<dbReference type="OMA" id="DHIPNIC"/>
<feature type="chain" id="PRO_5002892323" description="Wall-associated receptor kinase C-terminal domain-containing protein" evidence="1">
    <location>
        <begin position="27"/>
        <end position="277"/>
    </location>
</feature>
<dbReference type="Proteomes" id="UP000008311">
    <property type="component" value="Unassembled WGS sequence"/>
</dbReference>
<reference evidence="3" key="1">
    <citation type="journal article" date="2010" name="Nat. Biotechnol.">
        <title>Draft genome sequence of the oilseed species Ricinus communis.</title>
        <authorList>
            <person name="Chan A.P."/>
            <person name="Crabtree J."/>
            <person name="Zhao Q."/>
            <person name="Lorenzi H."/>
            <person name="Orvis J."/>
            <person name="Puiu D."/>
            <person name="Melake-Berhan A."/>
            <person name="Jones K.M."/>
            <person name="Redman J."/>
            <person name="Chen G."/>
            <person name="Cahoon E.B."/>
            <person name="Gedil M."/>
            <person name="Stanke M."/>
            <person name="Haas B.J."/>
            <person name="Wortman J.R."/>
            <person name="Fraser-Liggett C.M."/>
            <person name="Ravel J."/>
            <person name="Rabinowicz P.D."/>
        </authorList>
    </citation>
    <scope>NUCLEOTIDE SEQUENCE [LARGE SCALE GENOMIC DNA]</scope>
    <source>
        <strain evidence="3">cv. Hale</strain>
    </source>
</reference>
<keyword evidence="1" id="KW-0732">Signal</keyword>
<protein>
    <recommendedName>
        <fullName evidence="4">Wall-associated receptor kinase C-terminal domain-containing protein</fullName>
    </recommendedName>
</protein>
<name>B9T5T7_RICCO</name>
<sequence length="277" mass="30599">MQTFKKLKFIHYLLSILNLCFITCLSHHISTSFCGKIPIQSPFLSSNSTVSSSLLKHMILCSSQKLFFRTSLGLFPVSSIDYATKTITISQPSCPSSQQFVSPSLLSAGFPTSPMLNSLILFNCSNKNYPITSSFSNCKNFKACSSSSDTPHQELKIPYSCLLVNNLDKLDKSFHPKDLNCSHYSRIYRSSLNDDDNSIGYELGTRISFDIPDHVPNICDECEKPNGNCGVGLKCICHPKECKNKVISTAGSIKPSANIVIFSMLPLIVLVFFTSCS</sequence>
<gene>
    <name evidence="2" type="ORF">RCOM_1180720</name>
</gene>
<proteinExistence type="predicted"/>
<accession>B9T5T7</accession>
<keyword evidence="3" id="KW-1185">Reference proteome</keyword>
<dbReference type="STRING" id="3988.B9T5T7"/>